<name>A0A0N9WQI9_PSEFL</name>
<gene>
    <name evidence="1" type="ORF">AO356_02625</name>
</gene>
<proteinExistence type="predicted"/>
<evidence type="ECO:0000313" key="1">
    <source>
        <dbReference type="EMBL" id="ALI05713.1"/>
    </source>
</evidence>
<protein>
    <submittedName>
        <fullName evidence="1">Oxygen-regulated invasion protein OrgB</fullName>
    </submittedName>
</protein>
<reference evidence="1 2" key="2">
    <citation type="journal article" date="2018" name="Nature">
        <title>Mutant phenotypes for thousands of bacterial genes of unknown function.</title>
        <authorList>
            <person name="Price M.N."/>
            <person name="Wetmore K.M."/>
            <person name="Waters R.J."/>
            <person name="Callaghan M."/>
            <person name="Ray J."/>
            <person name="Liu H."/>
            <person name="Kuehl J.V."/>
            <person name="Melnyk R.A."/>
            <person name="Lamson J.S."/>
            <person name="Suh Y."/>
            <person name="Carlson H.K."/>
            <person name="Esquivel Z."/>
            <person name="Sadeeshkumar H."/>
            <person name="Chakraborty R."/>
            <person name="Zane G.M."/>
            <person name="Rubin B.E."/>
            <person name="Wall J.D."/>
            <person name="Visel A."/>
            <person name="Bristow J."/>
            <person name="Blow M.J."/>
            <person name="Arkin A.P."/>
            <person name="Deutschbauer A.M."/>
        </authorList>
    </citation>
    <scope>NUCLEOTIDE SEQUENCE [LARGE SCALE GENOMIC DNA]</scope>
    <source>
        <strain evidence="1 2">FW300-N2C3</strain>
    </source>
</reference>
<dbReference type="Proteomes" id="UP000059425">
    <property type="component" value="Chromosome"/>
</dbReference>
<reference evidence="2" key="1">
    <citation type="submission" date="2015-09" db="EMBL/GenBank/DDBJ databases">
        <title>Whole genome sequence of Pseudomonas fluorescens FW300-N2C3.</title>
        <authorList>
            <person name="Ray J."/>
            <person name="Melnyk R."/>
            <person name="Deutschbauer A."/>
        </authorList>
    </citation>
    <scope>NUCLEOTIDE SEQUENCE [LARGE SCALE GENOMIC DNA]</scope>
    <source>
        <strain evidence="2">FW300-N2C3</strain>
    </source>
</reference>
<dbReference type="AlphaFoldDB" id="A0A0N9WQI9"/>
<dbReference type="RefSeq" id="WP_060738459.1">
    <property type="nucleotide sequence ID" value="NZ_CP012831.1"/>
</dbReference>
<organism evidence="1 2">
    <name type="scientific">Pseudomonas fluorescens</name>
    <dbReference type="NCBI Taxonomy" id="294"/>
    <lineage>
        <taxon>Bacteria</taxon>
        <taxon>Pseudomonadati</taxon>
        <taxon>Pseudomonadota</taxon>
        <taxon>Gammaproteobacteria</taxon>
        <taxon>Pseudomonadales</taxon>
        <taxon>Pseudomonadaceae</taxon>
        <taxon>Pseudomonas</taxon>
    </lineage>
</organism>
<dbReference type="OrthoDB" id="6848855at2"/>
<dbReference type="EMBL" id="CP012831">
    <property type="protein sequence ID" value="ALI05713.1"/>
    <property type="molecule type" value="Genomic_DNA"/>
</dbReference>
<evidence type="ECO:0000313" key="2">
    <source>
        <dbReference type="Proteomes" id="UP000059425"/>
    </source>
</evidence>
<sequence length="233" mass="26633">MLDSIRTLTDVPVGEDVHLAREDIAAARRRHALQLEARRRARECIEQAQRDAQALHAEAFQRGYAEGILRATRHLAEGLRNGQSLGLQLRNALAQAARDLLAQTLEQPQWLDEMLQRWLTAQPGEIGAVLHLLLPQHCRERGDEWRERLRPLWTGDLLVHYHPHNRYVLRLGDQLLEFDVEATRQRLEPRLMARIAQLPETVRVLDQGATQALEALCSSFTGQAAEAMHDHED</sequence>
<accession>A0A0N9WQI9</accession>